<dbReference type="EMBL" id="AJYK02000093">
    <property type="protein sequence ID" value="OEF23412.1"/>
    <property type="molecule type" value="Genomic_DNA"/>
</dbReference>
<dbReference type="RefSeq" id="WP_017024093.1">
    <property type="nucleotide sequence ID" value="NZ_AJYK02000093.1"/>
</dbReference>
<organism evidence="2 3">
    <name type="scientific">Vibrio rumoiensis 1S-45</name>
    <dbReference type="NCBI Taxonomy" id="1188252"/>
    <lineage>
        <taxon>Bacteria</taxon>
        <taxon>Pseudomonadati</taxon>
        <taxon>Pseudomonadota</taxon>
        <taxon>Gammaproteobacteria</taxon>
        <taxon>Vibrionales</taxon>
        <taxon>Vibrionaceae</taxon>
        <taxon>Vibrio</taxon>
    </lineage>
</organism>
<gene>
    <name evidence="2" type="ORF">A1QC_12110</name>
</gene>
<keyword evidence="1" id="KW-1133">Transmembrane helix</keyword>
<feature type="transmembrane region" description="Helical" evidence="1">
    <location>
        <begin position="21"/>
        <end position="39"/>
    </location>
</feature>
<protein>
    <submittedName>
        <fullName evidence="2">Uncharacterized protein</fullName>
    </submittedName>
</protein>
<comment type="caution">
    <text evidence="2">The sequence shown here is derived from an EMBL/GenBank/DDBJ whole genome shotgun (WGS) entry which is preliminary data.</text>
</comment>
<accession>A0A1E5DZR2</accession>
<keyword evidence="3" id="KW-1185">Reference proteome</keyword>
<dbReference type="STRING" id="1188252.A1QC_12110"/>
<evidence type="ECO:0000256" key="1">
    <source>
        <dbReference type="SAM" id="Phobius"/>
    </source>
</evidence>
<proteinExistence type="predicted"/>
<dbReference type="Proteomes" id="UP000094070">
    <property type="component" value="Unassembled WGS sequence"/>
</dbReference>
<evidence type="ECO:0000313" key="3">
    <source>
        <dbReference type="Proteomes" id="UP000094070"/>
    </source>
</evidence>
<keyword evidence="1" id="KW-0472">Membrane</keyword>
<sequence>MATYLPKHKNKPAFTLSRNERYFFLLMTVLLSMGVLWHIHSTFTERQALKPLKQNQYQFNQACQLSINAHLPRDNAFCQHAQNFNDQLTLALKDQSLELSETIALNVYFQQYYREFSQ</sequence>
<evidence type="ECO:0000313" key="2">
    <source>
        <dbReference type="EMBL" id="OEF23412.1"/>
    </source>
</evidence>
<dbReference type="OrthoDB" id="5879403at2"/>
<dbReference type="AlphaFoldDB" id="A0A1E5DZR2"/>
<keyword evidence="1" id="KW-0812">Transmembrane</keyword>
<name>A0A1E5DZR2_9VIBR</name>
<reference evidence="2 3" key="1">
    <citation type="journal article" date="2012" name="Science">
        <title>Ecological populations of bacteria act as socially cohesive units of antibiotic production and resistance.</title>
        <authorList>
            <person name="Cordero O.X."/>
            <person name="Wildschutte H."/>
            <person name="Kirkup B."/>
            <person name="Proehl S."/>
            <person name="Ngo L."/>
            <person name="Hussain F."/>
            <person name="Le Roux F."/>
            <person name="Mincer T."/>
            <person name="Polz M.F."/>
        </authorList>
    </citation>
    <scope>NUCLEOTIDE SEQUENCE [LARGE SCALE GENOMIC DNA]</scope>
    <source>
        <strain evidence="2 3">1S-45</strain>
    </source>
</reference>